<evidence type="ECO:0000313" key="2">
    <source>
        <dbReference type="EMBL" id="MDH6221963.1"/>
    </source>
</evidence>
<protein>
    <submittedName>
        <fullName evidence="2">NAD(P)-dependent dehydrogenase (Short-subunit alcohol dehydrogenase family)</fullName>
    </submittedName>
</protein>
<dbReference type="SUPFAM" id="SSF51735">
    <property type="entry name" value="NAD(P)-binding Rossmann-fold domains"/>
    <property type="match status" value="1"/>
</dbReference>
<dbReference type="InterPro" id="IPR002347">
    <property type="entry name" value="SDR_fam"/>
</dbReference>
<comment type="caution">
    <text evidence="2">The sequence shown here is derived from an EMBL/GenBank/DDBJ whole genome shotgun (WGS) entry which is preliminary data.</text>
</comment>
<sequence>MKVNMPKLDGKVAVITGATSGMGLATAKLFVAEGADVFITGRDRRRLDEAVASIGHNVTGVQADSGNLDDLARLAETVRERHGRVDVLFASAGLGSVSDPLGSITPDTFDALVGVNFRGTVFTVQYLLPLMSDGASIILNGTTSATKGIPGAGVYSASKAAVRSLARTWAAELKVRGIRVNVVSPGSIDTALFSTVSPEIREQITAAIPLGRLGSSEEIGAAALFLASSDASFITGANLVVDGGFSQI</sequence>
<dbReference type="CDD" id="cd05233">
    <property type="entry name" value="SDR_c"/>
    <property type="match status" value="1"/>
</dbReference>
<dbReference type="Pfam" id="PF13561">
    <property type="entry name" value="adh_short_C2"/>
    <property type="match status" value="1"/>
</dbReference>
<reference evidence="2 3" key="1">
    <citation type="submission" date="2023-04" db="EMBL/GenBank/DDBJ databases">
        <title>Forest soil microbial communities from Buena Vista Peninsula, Colon Province, Panama.</title>
        <authorList>
            <person name="Bouskill N."/>
        </authorList>
    </citation>
    <scope>NUCLEOTIDE SEQUENCE [LARGE SCALE GENOMIC DNA]</scope>
    <source>
        <strain evidence="2 3">GGS1</strain>
    </source>
</reference>
<evidence type="ECO:0000256" key="1">
    <source>
        <dbReference type="ARBA" id="ARBA00006484"/>
    </source>
</evidence>
<dbReference type="Proteomes" id="UP001160499">
    <property type="component" value="Unassembled WGS sequence"/>
</dbReference>
<accession>A0ABT6M070</accession>
<proteinExistence type="inferred from homology"/>
<comment type="similarity">
    <text evidence="1">Belongs to the short-chain dehydrogenases/reductases (SDR) family.</text>
</comment>
<dbReference type="PANTHER" id="PTHR43943:SF2">
    <property type="entry name" value="DEHYDROGENASE_REDUCTASE 4"/>
    <property type="match status" value="1"/>
</dbReference>
<dbReference type="InterPro" id="IPR036291">
    <property type="entry name" value="NAD(P)-bd_dom_sf"/>
</dbReference>
<evidence type="ECO:0000313" key="3">
    <source>
        <dbReference type="Proteomes" id="UP001160499"/>
    </source>
</evidence>
<dbReference type="PANTHER" id="PTHR43943">
    <property type="entry name" value="DEHYDROGENASE/REDUCTASE (SDR FAMILY) MEMBER 4"/>
    <property type="match status" value="1"/>
</dbReference>
<gene>
    <name evidence="2" type="ORF">M2283_009310</name>
</gene>
<name>A0ABT6M070_9ACTN</name>
<organism evidence="2 3">
    <name type="scientific">Streptomyces pseudovenezuelae</name>
    <dbReference type="NCBI Taxonomy" id="67350"/>
    <lineage>
        <taxon>Bacteria</taxon>
        <taxon>Bacillati</taxon>
        <taxon>Actinomycetota</taxon>
        <taxon>Actinomycetes</taxon>
        <taxon>Kitasatosporales</taxon>
        <taxon>Streptomycetaceae</taxon>
        <taxon>Streptomyces</taxon>
        <taxon>Streptomyces aurantiacus group</taxon>
    </lineage>
</organism>
<dbReference type="EMBL" id="JARXVH010000028">
    <property type="protein sequence ID" value="MDH6221963.1"/>
    <property type="molecule type" value="Genomic_DNA"/>
</dbReference>
<dbReference type="PRINTS" id="PR00080">
    <property type="entry name" value="SDRFAMILY"/>
</dbReference>
<dbReference type="Gene3D" id="3.40.50.720">
    <property type="entry name" value="NAD(P)-binding Rossmann-like Domain"/>
    <property type="match status" value="1"/>
</dbReference>
<dbReference type="PRINTS" id="PR00081">
    <property type="entry name" value="GDHRDH"/>
</dbReference>
<keyword evidence="3" id="KW-1185">Reference proteome</keyword>